<dbReference type="EMBL" id="SEYY01000764">
    <property type="protein sequence ID" value="KAB7506516.1"/>
    <property type="molecule type" value="Genomic_DNA"/>
</dbReference>
<keyword evidence="4" id="KW-1185">Reference proteome</keyword>
<comment type="caution">
    <text evidence="3">The sequence shown here is derived from an EMBL/GenBank/DDBJ whole genome shotgun (WGS) entry which is preliminary data.</text>
</comment>
<sequence length="491" mass="57582">GNVPFWCGSLSPSETILIENYCKVFNISSRITCSSWWLVLSSEQISVSQKFLFSLVQGVTECLETCSPCEEKEGVELVNSVISWISLQITKLKTLETFYPSSSEVNSKTQLTYSLRTLKELEEKIPSHVLSKTVHPFNLCISEALEEFLESWGTNDRFYRSLYAKNKNKNIPSRKLKRRNTFNDVESSASQVQHHQSPPEVKCQPQEFDLKIIVKCLTEAYELLQDISKIYNPVFYREYKVPFYRQAYIYLSNELSNLIQPLLSQLYIHQKPVTNLQIKADPLALEVGTPVYEIYKFIRKIEQLNKGYEFSTDIQLQSGFNNYWKWLSKGLRLWLHRTFLRAKRDLIREIQEESLNQNQRSYSAKSALETHDMILNAWVSLKWPEEDQKSEWVFRLSEILCSLSLTYCHELRRKTEDLNENLVVHQYFRNTIEKQLCFAITNITEVTEAVKDHPEKKFVSLSGFEHDREKIFRLVNKTFVEMNLCTKKLMG</sequence>
<dbReference type="PANTHER" id="PTHR45999:SF4">
    <property type="entry name" value="UNC-13-4A, ISOFORM B"/>
    <property type="match status" value="1"/>
</dbReference>
<name>A0A5N5TK44_9CRUS</name>
<dbReference type="GO" id="GO:0006887">
    <property type="term" value="P:exocytosis"/>
    <property type="evidence" value="ECO:0007669"/>
    <property type="project" value="UniProtKB-KW"/>
</dbReference>
<dbReference type="AlphaFoldDB" id="A0A5N5TK44"/>
<evidence type="ECO:0000259" key="2">
    <source>
        <dbReference type="PROSITE" id="PS51258"/>
    </source>
</evidence>
<dbReference type="PANTHER" id="PTHR45999">
    <property type="entry name" value="UNC-13-4A, ISOFORM B"/>
    <property type="match status" value="1"/>
</dbReference>
<accession>A0A5N5TK44</accession>
<dbReference type="InterPro" id="IPR014770">
    <property type="entry name" value="Munc13_1"/>
</dbReference>
<gene>
    <name evidence="3" type="ORF">Anas_06339</name>
</gene>
<dbReference type="GO" id="GO:0099503">
    <property type="term" value="C:secretory vesicle"/>
    <property type="evidence" value="ECO:0007669"/>
    <property type="project" value="TreeGrafter"/>
</dbReference>
<dbReference type="Proteomes" id="UP000326759">
    <property type="component" value="Unassembled WGS sequence"/>
</dbReference>
<evidence type="ECO:0000256" key="1">
    <source>
        <dbReference type="ARBA" id="ARBA00022483"/>
    </source>
</evidence>
<evidence type="ECO:0000313" key="4">
    <source>
        <dbReference type="Proteomes" id="UP000326759"/>
    </source>
</evidence>
<dbReference type="OrthoDB" id="67700at2759"/>
<feature type="non-terminal residue" evidence="3">
    <location>
        <position position="1"/>
    </location>
</feature>
<reference evidence="3 4" key="1">
    <citation type="journal article" date="2019" name="PLoS Biol.">
        <title>Sex chromosomes control vertical transmission of feminizing Wolbachia symbionts in an isopod.</title>
        <authorList>
            <person name="Becking T."/>
            <person name="Chebbi M.A."/>
            <person name="Giraud I."/>
            <person name="Moumen B."/>
            <person name="Laverre T."/>
            <person name="Caubet Y."/>
            <person name="Peccoud J."/>
            <person name="Gilbert C."/>
            <person name="Cordaux R."/>
        </authorList>
    </citation>
    <scope>NUCLEOTIDE SEQUENCE [LARGE SCALE GENOMIC DNA]</scope>
    <source>
        <strain evidence="3">ANa2</strain>
        <tissue evidence="3">Whole body excluding digestive tract and cuticle</tissue>
    </source>
</reference>
<organism evidence="3 4">
    <name type="scientific">Armadillidium nasatum</name>
    <dbReference type="NCBI Taxonomy" id="96803"/>
    <lineage>
        <taxon>Eukaryota</taxon>
        <taxon>Metazoa</taxon>
        <taxon>Ecdysozoa</taxon>
        <taxon>Arthropoda</taxon>
        <taxon>Crustacea</taxon>
        <taxon>Multicrustacea</taxon>
        <taxon>Malacostraca</taxon>
        <taxon>Eumalacostraca</taxon>
        <taxon>Peracarida</taxon>
        <taxon>Isopoda</taxon>
        <taxon>Oniscidea</taxon>
        <taxon>Crinocheta</taxon>
        <taxon>Armadillidiidae</taxon>
        <taxon>Armadillidium</taxon>
    </lineage>
</organism>
<evidence type="ECO:0000313" key="3">
    <source>
        <dbReference type="EMBL" id="KAB7506516.1"/>
    </source>
</evidence>
<feature type="non-terminal residue" evidence="3">
    <location>
        <position position="491"/>
    </location>
</feature>
<dbReference type="PROSITE" id="PS51258">
    <property type="entry name" value="MHD1"/>
    <property type="match status" value="1"/>
</dbReference>
<feature type="domain" description="MHD1" evidence="2">
    <location>
        <begin position="292"/>
        <end position="411"/>
    </location>
</feature>
<dbReference type="Gene3D" id="1.10.357.50">
    <property type="match status" value="1"/>
</dbReference>
<proteinExistence type="predicted"/>
<dbReference type="InterPro" id="IPR052095">
    <property type="entry name" value="UNC-13_domain"/>
</dbReference>
<protein>
    <recommendedName>
        <fullName evidence="2">MHD1 domain-containing protein</fullName>
    </recommendedName>
</protein>
<keyword evidence="1" id="KW-0268">Exocytosis</keyword>